<dbReference type="OrthoDB" id="2574879at2759"/>
<organism evidence="2 3">
    <name type="scientific">Microbotryum saponariae</name>
    <dbReference type="NCBI Taxonomy" id="289078"/>
    <lineage>
        <taxon>Eukaryota</taxon>
        <taxon>Fungi</taxon>
        <taxon>Dikarya</taxon>
        <taxon>Basidiomycota</taxon>
        <taxon>Pucciniomycotina</taxon>
        <taxon>Microbotryomycetes</taxon>
        <taxon>Microbotryales</taxon>
        <taxon>Microbotryaceae</taxon>
        <taxon>Microbotryum</taxon>
    </lineage>
</organism>
<evidence type="ECO:0000313" key="3">
    <source>
        <dbReference type="Proteomes" id="UP000249723"/>
    </source>
</evidence>
<feature type="region of interest" description="Disordered" evidence="1">
    <location>
        <begin position="236"/>
        <end position="366"/>
    </location>
</feature>
<feature type="compositionally biased region" description="Acidic residues" evidence="1">
    <location>
        <begin position="339"/>
        <end position="348"/>
    </location>
</feature>
<dbReference type="STRING" id="289078.A0A2X0MUJ3"/>
<sequence length="382" mass="41723">MEVSASTSARQDEPATGVSSSSGSPLQALTERQESRLVLFLDQQLLLLSQAFESRSSPNSAHRTLASYLGAVLNLPVHAYTQLTTLLTNMILTIPPIEPSHSLRVAYALTLTGLLAPAIKAYPVPEASLPILWATVKTFDQAWIRILLLRPSGPSHPDQVPFDLEEISIASSSTGTSWTVRARLSSLIGEIRRSTAMALGIASFESERRKAYNPRGEVVQPRIWDGEERNALEQVGLGDLDDGYREESSPGSQAVKMEGNGSLGRGTMEGESIKMEEDGDDDGDDEDDEDGFEEVDVMEEEAQDDVPASVEVHFKPPPARLPIATFPPHSTELKKGFDPDLEYPDSDDDARRGEDEDRTAEEETNAIFEKTLQVLSAMAQQG</sequence>
<feature type="region of interest" description="Disordered" evidence="1">
    <location>
        <begin position="1"/>
        <end position="26"/>
    </location>
</feature>
<feature type="compositionally biased region" description="Polar residues" evidence="1">
    <location>
        <begin position="17"/>
        <end position="26"/>
    </location>
</feature>
<proteinExistence type="predicted"/>
<keyword evidence="3" id="KW-1185">Reference proteome</keyword>
<name>A0A2X0MUJ3_9BASI</name>
<gene>
    <name evidence="2" type="ORF">BZ3500_MVSOF-1268-A1-R1_CHR8-1G09776</name>
</gene>
<evidence type="ECO:0000313" key="2">
    <source>
        <dbReference type="EMBL" id="SCZ95755.1"/>
    </source>
</evidence>
<dbReference type="Proteomes" id="UP000249723">
    <property type="component" value="Unassembled WGS sequence"/>
</dbReference>
<evidence type="ECO:0000256" key="1">
    <source>
        <dbReference type="SAM" id="MobiDB-lite"/>
    </source>
</evidence>
<protein>
    <submittedName>
        <fullName evidence="2">BZ3500_MvSof-1268-A1-R1_Chr8-1g09776 protein</fullName>
    </submittedName>
</protein>
<reference evidence="3" key="1">
    <citation type="submission" date="2016-10" db="EMBL/GenBank/DDBJ databases">
        <authorList>
            <person name="Jeantristanb JTB J.-T."/>
            <person name="Ricardo R."/>
        </authorList>
    </citation>
    <scope>NUCLEOTIDE SEQUENCE [LARGE SCALE GENOMIC DNA]</scope>
</reference>
<feature type="compositionally biased region" description="Acidic residues" evidence="1">
    <location>
        <begin position="277"/>
        <end position="304"/>
    </location>
</feature>
<dbReference type="EMBL" id="FMWP01000087">
    <property type="protein sequence ID" value="SCZ95755.1"/>
    <property type="molecule type" value="Genomic_DNA"/>
</dbReference>
<dbReference type="AlphaFoldDB" id="A0A2X0MUJ3"/>
<accession>A0A2X0MUJ3</accession>